<organism evidence="1 2">
    <name type="scientific">Steinernema carpocapsae</name>
    <name type="common">Entomopathogenic nematode</name>
    <dbReference type="NCBI Taxonomy" id="34508"/>
    <lineage>
        <taxon>Eukaryota</taxon>
        <taxon>Metazoa</taxon>
        <taxon>Ecdysozoa</taxon>
        <taxon>Nematoda</taxon>
        <taxon>Chromadorea</taxon>
        <taxon>Rhabditida</taxon>
        <taxon>Tylenchina</taxon>
        <taxon>Panagrolaimomorpha</taxon>
        <taxon>Strongyloidoidea</taxon>
        <taxon>Steinernematidae</taxon>
        <taxon>Steinernema</taxon>
    </lineage>
</organism>
<protein>
    <submittedName>
        <fullName evidence="1">Uncharacterized protein</fullName>
    </submittedName>
</protein>
<dbReference type="EMBL" id="AZBU02000001">
    <property type="protein sequence ID" value="TMS37253.1"/>
    <property type="molecule type" value="Genomic_DNA"/>
</dbReference>
<keyword evidence="2" id="KW-1185">Reference proteome</keyword>
<accession>A0A4V6I888</accession>
<dbReference type="Proteomes" id="UP000298663">
    <property type="component" value="Chromosome X"/>
</dbReference>
<dbReference type="EMBL" id="CM016762">
    <property type="protein sequence ID" value="TMS37253.1"/>
    <property type="molecule type" value="Genomic_DNA"/>
</dbReference>
<dbReference type="AlphaFoldDB" id="A0A4V6I888"/>
<reference evidence="1 2" key="1">
    <citation type="journal article" date="2015" name="Genome Biol.">
        <title>Comparative genomics of Steinernema reveals deeply conserved gene regulatory networks.</title>
        <authorList>
            <person name="Dillman A.R."/>
            <person name="Macchietto M."/>
            <person name="Porter C.F."/>
            <person name="Rogers A."/>
            <person name="Williams B."/>
            <person name="Antoshechkin I."/>
            <person name="Lee M.M."/>
            <person name="Goodwin Z."/>
            <person name="Lu X."/>
            <person name="Lewis E.E."/>
            <person name="Goodrich-Blair H."/>
            <person name="Stock S.P."/>
            <person name="Adams B.J."/>
            <person name="Sternberg P.W."/>
            <person name="Mortazavi A."/>
        </authorList>
    </citation>
    <scope>NUCLEOTIDE SEQUENCE [LARGE SCALE GENOMIC DNA]</scope>
    <source>
        <strain evidence="1 2">ALL</strain>
    </source>
</reference>
<evidence type="ECO:0000313" key="2">
    <source>
        <dbReference type="Proteomes" id="UP000298663"/>
    </source>
</evidence>
<evidence type="ECO:0000313" key="1">
    <source>
        <dbReference type="EMBL" id="TMS37253.1"/>
    </source>
</evidence>
<reference evidence="1 2" key="2">
    <citation type="journal article" date="2019" name="G3 (Bethesda)">
        <title>Hybrid Assembly of the Genome of the Entomopathogenic Nematode Steinernema carpocapsae Identifies the X-Chromosome.</title>
        <authorList>
            <person name="Serra L."/>
            <person name="Macchietto M."/>
            <person name="Macias-Munoz A."/>
            <person name="McGill C.J."/>
            <person name="Rodriguez I.M."/>
            <person name="Rodriguez B."/>
            <person name="Murad R."/>
            <person name="Mortazavi A."/>
        </authorList>
    </citation>
    <scope>NUCLEOTIDE SEQUENCE [LARGE SCALE GENOMIC DNA]</scope>
    <source>
        <strain evidence="1 2">ALL</strain>
    </source>
</reference>
<proteinExistence type="predicted"/>
<sequence>MRRPETDGDGCILLDTSRNCISRPIALSFGTSLFLSCSAFERFIKARNILCFRGRRLFSAVHYRNIIRK</sequence>
<gene>
    <name evidence="1" type="ORF">L596_004227</name>
</gene>
<comment type="caution">
    <text evidence="1">The sequence shown here is derived from an EMBL/GenBank/DDBJ whole genome shotgun (WGS) entry which is preliminary data.</text>
</comment>
<name>A0A4V6I888_STECR</name>